<feature type="transmembrane region" description="Helical" evidence="1">
    <location>
        <begin position="381"/>
        <end position="398"/>
    </location>
</feature>
<feature type="transmembrane region" description="Helical" evidence="1">
    <location>
        <begin position="72"/>
        <end position="92"/>
    </location>
</feature>
<feature type="transmembrane region" description="Helical" evidence="1">
    <location>
        <begin position="125"/>
        <end position="145"/>
    </location>
</feature>
<reference evidence="2" key="1">
    <citation type="submission" date="2020-10" db="EMBL/GenBank/DDBJ databases">
        <authorList>
            <person name="Gilroy R."/>
        </authorList>
    </citation>
    <scope>NUCLEOTIDE SEQUENCE</scope>
    <source>
        <strain evidence="2">CHK197-8231</strain>
    </source>
</reference>
<dbReference type="PANTHER" id="PTHR38454:SF1">
    <property type="entry name" value="INTEGRAL MEMBRANE PROTEIN"/>
    <property type="match status" value="1"/>
</dbReference>
<comment type="caution">
    <text evidence="2">The sequence shown here is derived from an EMBL/GenBank/DDBJ whole genome shotgun (WGS) entry which is preliminary data.</text>
</comment>
<feature type="transmembrane region" description="Helical" evidence="1">
    <location>
        <begin position="274"/>
        <end position="293"/>
    </location>
</feature>
<accession>A0A9D1L3M8</accession>
<name>A0A9D1L3M8_9BACT</name>
<feature type="transmembrane region" description="Helical" evidence="1">
    <location>
        <begin position="405"/>
        <end position="424"/>
    </location>
</feature>
<dbReference type="PANTHER" id="PTHR38454">
    <property type="entry name" value="INTEGRAL MEMBRANE PROTEIN-RELATED"/>
    <property type="match status" value="1"/>
</dbReference>
<dbReference type="InterPro" id="IPR018580">
    <property type="entry name" value="Uncharacterised_YfhO"/>
</dbReference>
<feature type="transmembrane region" description="Helical" evidence="1">
    <location>
        <begin position="99"/>
        <end position="119"/>
    </location>
</feature>
<gene>
    <name evidence="2" type="ORF">IAD49_00750</name>
</gene>
<evidence type="ECO:0000256" key="1">
    <source>
        <dbReference type="SAM" id="Phobius"/>
    </source>
</evidence>
<feature type="transmembrane region" description="Helical" evidence="1">
    <location>
        <begin position="305"/>
        <end position="327"/>
    </location>
</feature>
<protein>
    <submittedName>
        <fullName evidence="2">YfhO family protein</fullName>
    </submittedName>
</protein>
<dbReference type="EMBL" id="DVML01000007">
    <property type="protein sequence ID" value="HIU22088.1"/>
    <property type="molecule type" value="Genomic_DNA"/>
</dbReference>
<keyword evidence="1" id="KW-0812">Transmembrane</keyword>
<keyword evidence="1" id="KW-1133">Transmembrane helix</keyword>
<feature type="transmembrane region" description="Helical" evidence="1">
    <location>
        <begin position="810"/>
        <end position="831"/>
    </location>
</feature>
<organism evidence="2 3">
    <name type="scientific">Candidatus Fimihabitans intestinipullorum</name>
    <dbReference type="NCBI Taxonomy" id="2840820"/>
    <lineage>
        <taxon>Bacteria</taxon>
        <taxon>Bacillati</taxon>
        <taxon>Mycoplasmatota</taxon>
        <taxon>Mycoplasmatota incertae sedis</taxon>
        <taxon>Candidatus Fimihabitans</taxon>
    </lineage>
</organism>
<sequence>MKKKQDLIYQFLLIFFVLFLFWLVVDSDVLFGSKTDWISQHVVFPEYLRTLFYDTGELFPNFAPHIGAGQNIYVLSYYGLLNPIIMLSYLFPQVSMVDYIITINYVLFLCTGLFFYHFMRSHKKSPNISLLTTLLVIFSSCLLFHFHRHFMFVNYMPFLILGLMGIDHYFKTNKKWIYMLSTFMMIMMSYYYSVTGIFVMVIYGIYQYIRVHEKITVQEFLKDGIRFIIPIVVTILMAGVLLLPTAYTILNGRTDQTTSIQLASLFIPDLNLDGLLYGTYSLGFTSVILFALIENLFSEKRENKWLSIAVICVLVFPIFIYLLNGTLYVRDKILLPFLPLMGILLADFLEMFKNKELHLKVLYISTAVIVLLALIQNEQEIFFYIDIVIMWIILFIGSKIGYRTICIGTIILVAFTNFIIANASDQYVTKEEYNTYFSKEKQELIDQVLEKEDKIVRSNQLDDPLYTINKIYRDNYYQTSIYSSTYNANYRNFYDSVFEHPLSHRNSLITSQTNNILYQMFMGVQYVTTKRKAPVGYRKVAGEEGETSIYKNANVLPIGYVSYQTLNGEVFDKIEFPYKDEVLLNQTVTKNSSNDQYETHIKEIDLQTTPKYIESGIDYRKTDQGYHIDVSETSMMQLKLDHSLKNKILIISFDVKNQPDCSVGDLRITINQVKNKLTCSDWLYQNHNDTFKYVISSSKATATLTIGFDPGSYDLENIHVYELDYNDIKDVKKSKDEWKLNTDKSKGDVLTGKVTAKQDGYFTTSIPYDEGFTVLVDGKEVEYEMVNKGFVGFPIEEGTHTVTLEYQSPWFKAGLFLSGIGLLSALVIIIFDIKKRK</sequence>
<feature type="transmembrane region" description="Helical" evidence="1">
    <location>
        <begin position="357"/>
        <end position="375"/>
    </location>
</feature>
<evidence type="ECO:0000313" key="3">
    <source>
        <dbReference type="Proteomes" id="UP000824087"/>
    </source>
</evidence>
<evidence type="ECO:0000313" key="2">
    <source>
        <dbReference type="EMBL" id="HIU22088.1"/>
    </source>
</evidence>
<dbReference type="Pfam" id="PF09586">
    <property type="entry name" value="YfhO"/>
    <property type="match status" value="1"/>
</dbReference>
<keyword evidence="1" id="KW-0472">Membrane</keyword>
<feature type="transmembrane region" description="Helical" evidence="1">
    <location>
        <begin position="333"/>
        <end position="350"/>
    </location>
</feature>
<feature type="transmembrane region" description="Helical" evidence="1">
    <location>
        <begin position="176"/>
        <end position="206"/>
    </location>
</feature>
<proteinExistence type="predicted"/>
<feature type="transmembrane region" description="Helical" evidence="1">
    <location>
        <begin position="227"/>
        <end position="250"/>
    </location>
</feature>
<feature type="transmembrane region" description="Helical" evidence="1">
    <location>
        <begin position="152"/>
        <end position="170"/>
    </location>
</feature>
<dbReference type="Proteomes" id="UP000824087">
    <property type="component" value="Unassembled WGS sequence"/>
</dbReference>
<feature type="transmembrane region" description="Helical" evidence="1">
    <location>
        <begin position="7"/>
        <end position="25"/>
    </location>
</feature>
<reference evidence="2" key="2">
    <citation type="journal article" date="2021" name="PeerJ">
        <title>Extensive microbial diversity within the chicken gut microbiome revealed by metagenomics and culture.</title>
        <authorList>
            <person name="Gilroy R."/>
            <person name="Ravi A."/>
            <person name="Getino M."/>
            <person name="Pursley I."/>
            <person name="Horton D.L."/>
            <person name="Alikhan N.F."/>
            <person name="Baker D."/>
            <person name="Gharbi K."/>
            <person name="Hall N."/>
            <person name="Watson M."/>
            <person name="Adriaenssens E.M."/>
            <person name="Foster-Nyarko E."/>
            <person name="Jarju S."/>
            <person name="Secka A."/>
            <person name="Antonio M."/>
            <person name="Oren A."/>
            <person name="Chaudhuri R.R."/>
            <person name="La Ragione R."/>
            <person name="Hildebrand F."/>
            <person name="Pallen M.J."/>
        </authorList>
    </citation>
    <scope>NUCLEOTIDE SEQUENCE</scope>
    <source>
        <strain evidence="2">CHK197-8231</strain>
    </source>
</reference>
<dbReference type="AlphaFoldDB" id="A0A9D1L3M8"/>